<evidence type="ECO:0000259" key="2">
    <source>
        <dbReference type="Pfam" id="PF03732"/>
    </source>
</evidence>
<dbReference type="EMBL" id="JAMKFB020000267">
    <property type="protein sequence ID" value="KAL0150900.1"/>
    <property type="molecule type" value="Genomic_DNA"/>
</dbReference>
<dbReference type="InterPro" id="IPR005162">
    <property type="entry name" value="Retrotrans_gag_dom"/>
</dbReference>
<gene>
    <name evidence="3" type="ORF">M9458_053819</name>
</gene>
<reference evidence="3 4" key="1">
    <citation type="submission" date="2024-05" db="EMBL/GenBank/DDBJ databases">
        <title>Genome sequencing and assembly of Indian major carp, Cirrhinus mrigala (Hamilton, 1822).</title>
        <authorList>
            <person name="Mohindra V."/>
            <person name="Chowdhury L.M."/>
            <person name="Lal K."/>
            <person name="Jena J.K."/>
        </authorList>
    </citation>
    <scope>NUCLEOTIDE SEQUENCE [LARGE SCALE GENOMIC DNA]</scope>
    <source>
        <strain evidence="3">CM1030</strain>
        <tissue evidence="3">Blood</tissue>
    </source>
</reference>
<sequence>MCSAAPTACIFLNTPVTHHSPSDWTHLESLTCTTYEHMHSTQSAAGLKVSTVENLPVSAHLPRTSFSSIKTITISLLTGRALQWAGALWNSESPLIYSLSGFVKHYKEVFSQATTEISVHDELLRLQQADLTIHDYTVRFRTLAASSGWTALLAAFRRGLMAIYEDSVGLESFLQKASHISQHITACHREFSPTAAATPEPTPPAPDPIHGMQNHAGSAPSHCELFTVYAVSPFED</sequence>
<feature type="domain" description="Retrotransposon gag" evidence="2">
    <location>
        <begin position="74"/>
        <end position="160"/>
    </location>
</feature>
<dbReference type="AlphaFoldDB" id="A0ABD0MPL3"/>
<feature type="region of interest" description="Disordered" evidence="1">
    <location>
        <begin position="194"/>
        <end position="217"/>
    </location>
</feature>
<evidence type="ECO:0000313" key="3">
    <source>
        <dbReference type="EMBL" id="KAL0150900.1"/>
    </source>
</evidence>
<organism evidence="3 4">
    <name type="scientific">Cirrhinus mrigala</name>
    <name type="common">Mrigala</name>
    <dbReference type="NCBI Taxonomy" id="683832"/>
    <lineage>
        <taxon>Eukaryota</taxon>
        <taxon>Metazoa</taxon>
        <taxon>Chordata</taxon>
        <taxon>Craniata</taxon>
        <taxon>Vertebrata</taxon>
        <taxon>Euteleostomi</taxon>
        <taxon>Actinopterygii</taxon>
        <taxon>Neopterygii</taxon>
        <taxon>Teleostei</taxon>
        <taxon>Ostariophysi</taxon>
        <taxon>Cypriniformes</taxon>
        <taxon>Cyprinidae</taxon>
        <taxon>Labeoninae</taxon>
        <taxon>Labeonini</taxon>
        <taxon>Cirrhinus</taxon>
    </lineage>
</organism>
<name>A0ABD0MPL3_CIRMR</name>
<evidence type="ECO:0000313" key="4">
    <source>
        <dbReference type="Proteomes" id="UP001529510"/>
    </source>
</evidence>
<keyword evidence="4" id="KW-1185">Reference proteome</keyword>
<protein>
    <recommendedName>
        <fullName evidence="2">Retrotransposon gag domain-containing protein</fullName>
    </recommendedName>
</protein>
<evidence type="ECO:0000256" key="1">
    <source>
        <dbReference type="SAM" id="MobiDB-lite"/>
    </source>
</evidence>
<accession>A0ABD0MPL3</accession>
<proteinExistence type="predicted"/>
<dbReference type="Proteomes" id="UP001529510">
    <property type="component" value="Unassembled WGS sequence"/>
</dbReference>
<comment type="caution">
    <text evidence="3">The sequence shown here is derived from an EMBL/GenBank/DDBJ whole genome shotgun (WGS) entry which is preliminary data.</text>
</comment>
<dbReference type="Pfam" id="PF03732">
    <property type="entry name" value="Retrotrans_gag"/>
    <property type="match status" value="1"/>
</dbReference>